<accession>A0A9N9I458</accession>
<dbReference type="EMBL" id="CAJVPV010021904">
    <property type="protein sequence ID" value="CAG8719278.1"/>
    <property type="molecule type" value="Genomic_DNA"/>
</dbReference>
<dbReference type="OrthoDB" id="2444089at2759"/>
<sequence>WILDSLSYKNNTNVNNSDIENPEQNIGVYLPPIETSSLQLPPYLRNKDAIIFEARNETQNNMDGNSIHNVDYTNENSSGNLDNLTDVTSALNLTAL</sequence>
<evidence type="ECO:0000313" key="3">
    <source>
        <dbReference type="Proteomes" id="UP000789342"/>
    </source>
</evidence>
<feature type="region of interest" description="Disordered" evidence="1">
    <location>
        <begin position="60"/>
        <end position="84"/>
    </location>
</feature>
<gene>
    <name evidence="2" type="ORF">AMORRO_LOCUS13228</name>
</gene>
<reference evidence="2" key="1">
    <citation type="submission" date="2021-06" db="EMBL/GenBank/DDBJ databases">
        <authorList>
            <person name="Kallberg Y."/>
            <person name="Tangrot J."/>
            <person name="Rosling A."/>
        </authorList>
    </citation>
    <scope>NUCLEOTIDE SEQUENCE</scope>
    <source>
        <strain evidence="2">CL551</strain>
    </source>
</reference>
<proteinExistence type="predicted"/>
<comment type="caution">
    <text evidence="2">The sequence shown here is derived from an EMBL/GenBank/DDBJ whole genome shotgun (WGS) entry which is preliminary data.</text>
</comment>
<feature type="non-terminal residue" evidence="2">
    <location>
        <position position="1"/>
    </location>
</feature>
<protein>
    <submittedName>
        <fullName evidence="2">242_t:CDS:1</fullName>
    </submittedName>
</protein>
<evidence type="ECO:0000256" key="1">
    <source>
        <dbReference type="SAM" id="MobiDB-lite"/>
    </source>
</evidence>
<dbReference type="Proteomes" id="UP000789342">
    <property type="component" value="Unassembled WGS sequence"/>
</dbReference>
<evidence type="ECO:0000313" key="2">
    <source>
        <dbReference type="EMBL" id="CAG8719278.1"/>
    </source>
</evidence>
<organism evidence="2 3">
    <name type="scientific">Acaulospora morrowiae</name>
    <dbReference type="NCBI Taxonomy" id="94023"/>
    <lineage>
        <taxon>Eukaryota</taxon>
        <taxon>Fungi</taxon>
        <taxon>Fungi incertae sedis</taxon>
        <taxon>Mucoromycota</taxon>
        <taxon>Glomeromycotina</taxon>
        <taxon>Glomeromycetes</taxon>
        <taxon>Diversisporales</taxon>
        <taxon>Acaulosporaceae</taxon>
        <taxon>Acaulospora</taxon>
    </lineage>
</organism>
<name>A0A9N9I458_9GLOM</name>
<dbReference type="AlphaFoldDB" id="A0A9N9I458"/>
<keyword evidence="3" id="KW-1185">Reference proteome</keyword>